<gene>
    <name evidence="2" type="ORF">B0T22DRAFT_494104</name>
</gene>
<dbReference type="Proteomes" id="UP001270362">
    <property type="component" value="Unassembled WGS sequence"/>
</dbReference>
<comment type="caution">
    <text evidence="2">The sequence shown here is derived from an EMBL/GenBank/DDBJ whole genome shotgun (WGS) entry which is preliminary data.</text>
</comment>
<dbReference type="AlphaFoldDB" id="A0AAE0X0X2"/>
<reference evidence="2" key="1">
    <citation type="journal article" date="2023" name="Mol. Phylogenet. Evol.">
        <title>Genome-scale phylogeny and comparative genomics of the fungal order Sordariales.</title>
        <authorList>
            <person name="Hensen N."/>
            <person name="Bonometti L."/>
            <person name="Westerberg I."/>
            <person name="Brannstrom I.O."/>
            <person name="Guillou S."/>
            <person name="Cros-Aarteil S."/>
            <person name="Calhoun S."/>
            <person name="Haridas S."/>
            <person name="Kuo A."/>
            <person name="Mondo S."/>
            <person name="Pangilinan J."/>
            <person name="Riley R."/>
            <person name="LaButti K."/>
            <person name="Andreopoulos B."/>
            <person name="Lipzen A."/>
            <person name="Chen C."/>
            <person name="Yan M."/>
            <person name="Daum C."/>
            <person name="Ng V."/>
            <person name="Clum A."/>
            <person name="Steindorff A."/>
            <person name="Ohm R.A."/>
            <person name="Martin F."/>
            <person name="Silar P."/>
            <person name="Natvig D.O."/>
            <person name="Lalanne C."/>
            <person name="Gautier V."/>
            <person name="Ament-Velasquez S.L."/>
            <person name="Kruys A."/>
            <person name="Hutchinson M.I."/>
            <person name="Powell A.J."/>
            <person name="Barry K."/>
            <person name="Miller A.N."/>
            <person name="Grigoriev I.V."/>
            <person name="Debuchy R."/>
            <person name="Gladieux P."/>
            <person name="Hiltunen Thoren M."/>
            <person name="Johannesson H."/>
        </authorList>
    </citation>
    <scope>NUCLEOTIDE SEQUENCE</scope>
    <source>
        <strain evidence="2">CBS 314.62</strain>
    </source>
</reference>
<accession>A0AAE0X0X2</accession>
<keyword evidence="3" id="KW-1185">Reference proteome</keyword>
<organism evidence="2 3">
    <name type="scientific">Podospora appendiculata</name>
    <dbReference type="NCBI Taxonomy" id="314037"/>
    <lineage>
        <taxon>Eukaryota</taxon>
        <taxon>Fungi</taxon>
        <taxon>Dikarya</taxon>
        <taxon>Ascomycota</taxon>
        <taxon>Pezizomycotina</taxon>
        <taxon>Sordariomycetes</taxon>
        <taxon>Sordariomycetidae</taxon>
        <taxon>Sordariales</taxon>
        <taxon>Podosporaceae</taxon>
        <taxon>Podospora</taxon>
    </lineage>
</organism>
<feature type="region of interest" description="Disordered" evidence="1">
    <location>
        <begin position="174"/>
        <end position="197"/>
    </location>
</feature>
<evidence type="ECO:0000313" key="3">
    <source>
        <dbReference type="Proteomes" id="UP001270362"/>
    </source>
</evidence>
<feature type="region of interest" description="Disordered" evidence="1">
    <location>
        <begin position="266"/>
        <end position="326"/>
    </location>
</feature>
<evidence type="ECO:0000313" key="2">
    <source>
        <dbReference type="EMBL" id="KAK3682376.1"/>
    </source>
</evidence>
<dbReference type="EMBL" id="JAULSO010000005">
    <property type="protein sequence ID" value="KAK3682376.1"/>
    <property type="molecule type" value="Genomic_DNA"/>
</dbReference>
<feature type="compositionally biased region" description="Polar residues" evidence="1">
    <location>
        <begin position="59"/>
        <end position="71"/>
    </location>
</feature>
<feature type="compositionally biased region" description="Polar residues" evidence="1">
    <location>
        <begin position="132"/>
        <end position="146"/>
    </location>
</feature>
<feature type="region of interest" description="Disordered" evidence="1">
    <location>
        <begin position="15"/>
        <end position="159"/>
    </location>
</feature>
<sequence length="400" mass="42974">MAPPNQSWKVYNKHRVGSRQTLRDTLRPLQPVTPPARSSPPRTEALFRLRSMTRGATPANFNDANNATRGSNPDRPQPPATTFDPSVAHHHQHAARTVRPPPLFNQSSGSTRPIRPVLHHRHEFHGRRARSPSPTLSETPSRSGSAESLVPPATTQPRGMQSVALQAFLAMRKGNQPPTRSSNVPPPKPAPAATAGSLPSAVAPQWLAAYPGPDAWNTQLLPSHRPLDSQLRAPDPRSHNHSSSARPPAYSLPSISEVLKAPELAPELAPPPDQRPTTQPTDHPSAPRFTGPLLPPILGTHTQSSPPYPPTTPSHTQPPPPYPAGHSPEYIAGWTAAASNISTEMGVIKTRLEALLADAPEHMREQVEGIRNVIAAVETVMSGGAHASARKSLVITIPLP</sequence>
<evidence type="ECO:0000256" key="1">
    <source>
        <dbReference type="SAM" id="MobiDB-lite"/>
    </source>
</evidence>
<protein>
    <submittedName>
        <fullName evidence="2">Uncharacterized protein</fullName>
    </submittedName>
</protein>
<reference evidence="2" key="2">
    <citation type="submission" date="2023-06" db="EMBL/GenBank/DDBJ databases">
        <authorList>
            <consortium name="Lawrence Berkeley National Laboratory"/>
            <person name="Haridas S."/>
            <person name="Hensen N."/>
            <person name="Bonometti L."/>
            <person name="Westerberg I."/>
            <person name="Brannstrom I.O."/>
            <person name="Guillou S."/>
            <person name="Cros-Aarteil S."/>
            <person name="Calhoun S."/>
            <person name="Kuo A."/>
            <person name="Mondo S."/>
            <person name="Pangilinan J."/>
            <person name="Riley R."/>
            <person name="Labutti K."/>
            <person name="Andreopoulos B."/>
            <person name="Lipzen A."/>
            <person name="Chen C."/>
            <person name="Yanf M."/>
            <person name="Daum C."/>
            <person name="Ng V."/>
            <person name="Clum A."/>
            <person name="Steindorff A."/>
            <person name="Ohm R."/>
            <person name="Martin F."/>
            <person name="Silar P."/>
            <person name="Natvig D."/>
            <person name="Lalanne C."/>
            <person name="Gautier V."/>
            <person name="Ament-Velasquez S.L."/>
            <person name="Kruys A."/>
            <person name="Hutchinson M.I."/>
            <person name="Powell A.J."/>
            <person name="Barry K."/>
            <person name="Miller A.N."/>
            <person name="Grigoriev I.V."/>
            <person name="Debuchy R."/>
            <person name="Gladieux P."/>
            <person name="Thoren M.H."/>
            <person name="Johannesson H."/>
        </authorList>
    </citation>
    <scope>NUCLEOTIDE SEQUENCE</scope>
    <source>
        <strain evidence="2">CBS 314.62</strain>
    </source>
</reference>
<feature type="region of interest" description="Disordered" evidence="1">
    <location>
        <begin position="219"/>
        <end position="251"/>
    </location>
</feature>
<proteinExistence type="predicted"/>
<feature type="compositionally biased region" description="Pro residues" evidence="1">
    <location>
        <begin position="306"/>
        <end position="323"/>
    </location>
</feature>
<feature type="compositionally biased region" description="Low complexity" evidence="1">
    <location>
        <begin position="275"/>
        <end position="284"/>
    </location>
</feature>
<feature type="compositionally biased region" description="Basic residues" evidence="1">
    <location>
        <begin position="117"/>
        <end position="130"/>
    </location>
</feature>
<name>A0AAE0X0X2_9PEZI</name>